<proteinExistence type="predicted"/>
<keyword evidence="2" id="KW-1185">Reference proteome</keyword>
<dbReference type="AlphaFoldDB" id="A0A839GPG0"/>
<dbReference type="EMBL" id="JACJIQ010000005">
    <property type="protein sequence ID" value="MBA9076777.1"/>
    <property type="molecule type" value="Genomic_DNA"/>
</dbReference>
<protein>
    <submittedName>
        <fullName evidence="1">Uncharacterized protein</fullName>
    </submittedName>
</protein>
<sequence>MMNHGCNWLPASPGMLLHFRFRKQVAVVYIPAHGVLELFSEKRLQNANTGSRIFSGPVSLVLLCCSGGRHTLIPLQI</sequence>
<gene>
    <name evidence="1" type="ORF">FHS90_001485</name>
</gene>
<accession>A0A839GPG0</accession>
<organism evidence="1 2">
    <name type="scientific">Rufibacter quisquiliarum</name>
    <dbReference type="NCBI Taxonomy" id="1549639"/>
    <lineage>
        <taxon>Bacteria</taxon>
        <taxon>Pseudomonadati</taxon>
        <taxon>Bacteroidota</taxon>
        <taxon>Cytophagia</taxon>
        <taxon>Cytophagales</taxon>
        <taxon>Hymenobacteraceae</taxon>
        <taxon>Rufibacter</taxon>
    </lineage>
</organism>
<evidence type="ECO:0000313" key="1">
    <source>
        <dbReference type="EMBL" id="MBA9076777.1"/>
    </source>
</evidence>
<comment type="caution">
    <text evidence="1">The sequence shown here is derived from an EMBL/GenBank/DDBJ whole genome shotgun (WGS) entry which is preliminary data.</text>
</comment>
<evidence type="ECO:0000313" key="2">
    <source>
        <dbReference type="Proteomes" id="UP000563094"/>
    </source>
</evidence>
<dbReference type="Proteomes" id="UP000563094">
    <property type="component" value="Unassembled WGS sequence"/>
</dbReference>
<reference evidence="1 2" key="1">
    <citation type="submission" date="2020-08" db="EMBL/GenBank/DDBJ databases">
        <title>Genomic Encyclopedia of Type Strains, Phase IV (KMG-IV): sequencing the most valuable type-strain genomes for metagenomic binning, comparative biology and taxonomic classification.</title>
        <authorList>
            <person name="Goeker M."/>
        </authorList>
    </citation>
    <scope>NUCLEOTIDE SEQUENCE [LARGE SCALE GENOMIC DNA]</scope>
    <source>
        <strain evidence="1 2">DSM 29854</strain>
    </source>
</reference>
<name>A0A839GPG0_9BACT</name>